<feature type="transmembrane region" description="Helical" evidence="2">
    <location>
        <begin position="115"/>
        <end position="137"/>
    </location>
</feature>
<keyword evidence="1" id="KW-0175">Coiled coil</keyword>
<name>A0ABQ6T4L5_9GAMM</name>
<evidence type="ECO:0000313" key="4">
    <source>
        <dbReference type="Proteomes" id="UP000326367"/>
    </source>
</evidence>
<evidence type="ECO:0000256" key="1">
    <source>
        <dbReference type="SAM" id="Coils"/>
    </source>
</evidence>
<sequence length="210" mass="24003">MTKAQEVEDYWGWFDELVEAHPGAERYRPNLELLRSTGRELIQSLENDAREAQDQKLRSDAALNQRYRAFLVEMTTAAFDKQSTYTTAVLSIGYVGLFTAWNLTSSLISATSSRIVLVSALISLLIFILFEVFKMLYGHIFLMRTLKVIKTLGPDFDVENRRYLDAEEKAKPWFYITWLATLVLTLVFGLAAACILIYAHIERAFFPALA</sequence>
<evidence type="ECO:0000256" key="2">
    <source>
        <dbReference type="SAM" id="Phobius"/>
    </source>
</evidence>
<gene>
    <name evidence="3" type="ORF">FJU31_03985</name>
</gene>
<feature type="coiled-coil region" evidence="1">
    <location>
        <begin position="35"/>
        <end position="62"/>
    </location>
</feature>
<feature type="transmembrane region" description="Helical" evidence="2">
    <location>
        <begin position="84"/>
        <end position="103"/>
    </location>
</feature>
<feature type="transmembrane region" description="Helical" evidence="2">
    <location>
        <begin position="173"/>
        <end position="199"/>
    </location>
</feature>
<protein>
    <submittedName>
        <fullName evidence="3">Uncharacterized protein</fullName>
    </submittedName>
</protein>
<organism evidence="3 4">
    <name type="scientific">Stenotrophomonas cyclobalanopsidis</name>
    <dbReference type="NCBI Taxonomy" id="2771362"/>
    <lineage>
        <taxon>Bacteria</taxon>
        <taxon>Pseudomonadati</taxon>
        <taxon>Pseudomonadota</taxon>
        <taxon>Gammaproteobacteria</taxon>
        <taxon>Lysobacterales</taxon>
        <taxon>Lysobacteraceae</taxon>
        <taxon>Stenotrophomonas</taxon>
    </lineage>
</organism>
<keyword evidence="2" id="KW-0472">Membrane</keyword>
<dbReference type="EMBL" id="VYKI01000003">
    <property type="protein sequence ID" value="KAA9003473.1"/>
    <property type="molecule type" value="Genomic_DNA"/>
</dbReference>
<accession>A0ABQ6T4L5</accession>
<dbReference type="RefSeq" id="WP_150453579.1">
    <property type="nucleotide sequence ID" value="NZ_VYKI01000003.1"/>
</dbReference>
<comment type="caution">
    <text evidence="3">The sequence shown here is derived from an EMBL/GenBank/DDBJ whole genome shotgun (WGS) entry which is preliminary data.</text>
</comment>
<keyword evidence="2" id="KW-1133">Transmembrane helix</keyword>
<keyword evidence="4" id="KW-1185">Reference proteome</keyword>
<evidence type="ECO:0000313" key="3">
    <source>
        <dbReference type="EMBL" id="KAA9003473.1"/>
    </source>
</evidence>
<reference evidence="3 4" key="1">
    <citation type="journal article" date="2020" name="Antonie Van Leeuwenhoek">
        <title>Stenotrophomonas cyclobalanopsidis sp. nov., isolated from the leaf spot disease of Cyclobalanopsis patelliformis.</title>
        <authorList>
            <person name="Bian D.R."/>
            <person name="Xue H."/>
            <person name="Piao C.G."/>
            <person name="Li Y."/>
        </authorList>
    </citation>
    <scope>NUCLEOTIDE SEQUENCE [LARGE SCALE GENOMIC DNA]</scope>
    <source>
        <strain evidence="3 4">TPQG1-4</strain>
    </source>
</reference>
<dbReference type="Proteomes" id="UP000326367">
    <property type="component" value="Unassembled WGS sequence"/>
</dbReference>
<proteinExistence type="predicted"/>
<keyword evidence="2" id="KW-0812">Transmembrane</keyword>